<dbReference type="EMBL" id="WEKT01000012">
    <property type="protein sequence ID" value="MZI93306.1"/>
    <property type="molecule type" value="Genomic_DNA"/>
</dbReference>
<accession>A0A7X4RTX7</accession>
<feature type="signal peptide" evidence="3">
    <location>
        <begin position="1"/>
        <end position="27"/>
    </location>
</feature>
<proteinExistence type="inferred from homology"/>
<evidence type="ECO:0000313" key="4">
    <source>
        <dbReference type="EMBL" id="MZI93306.1"/>
    </source>
</evidence>
<dbReference type="GO" id="GO:0006401">
    <property type="term" value="P:RNA catabolic process"/>
    <property type="evidence" value="ECO:0007669"/>
    <property type="project" value="UniProtKB-ARBA"/>
</dbReference>
<dbReference type="AlphaFoldDB" id="A0A7X4RTX7"/>
<comment type="similarity">
    <text evidence="1 2">Belongs to the RNase T2 family.</text>
</comment>
<evidence type="ECO:0000256" key="3">
    <source>
        <dbReference type="SAM" id="SignalP"/>
    </source>
</evidence>
<reference evidence="4 5" key="1">
    <citation type="submission" date="2019-10" db="EMBL/GenBank/DDBJ databases">
        <title>Vibrio sp. nov. isolated from a shrimp pond.</title>
        <authorList>
            <person name="Gomez-Gil B."/>
            <person name="Enciso-Ibarra J."/>
            <person name="Enciso-Ibarra K."/>
            <person name="Bolan-Mejia C."/>
        </authorList>
    </citation>
    <scope>NUCLEOTIDE SEQUENCE [LARGE SCALE GENOMIC DNA]</scope>
    <source>
        <strain evidence="4 5">CAIM 722</strain>
    </source>
</reference>
<sequence>MMRLINIFSKGTLVLISGVLTSLNVWAQDSCQLANNYDSYVLAMSWQPGFCEHVSYQGVKQECDHLNQGDITVNHLTIHGLWPNKQACGIHYGNCSDSPLNLKSDTVKAIAPWMPNFYYSTSFGTHEWNKHGSCQSLDDDDYFLLAKQLVEKFDASHLGDYLRTHLGQNVQTKQMRTALDATLGRRVVSRMRLSCSKQGAQRYLTEIRVQLPKVLNTRGSLDDLVQGATQATRFAGNCGNHFYIEDSGRE</sequence>
<evidence type="ECO:0000313" key="5">
    <source>
        <dbReference type="Proteomes" id="UP000462621"/>
    </source>
</evidence>
<dbReference type="PANTHER" id="PTHR11240">
    <property type="entry name" value="RIBONUCLEASE T2"/>
    <property type="match status" value="1"/>
</dbReference>
<dbReference type="InterPro" id="IPR018188">
    <property type="entry name" value="RNase_T2_His_AS_1"/>
</dbReference>
<dbReference type="InterPro" id="IPR036430">
    <property type="entry name" value="RNase_T2-like_sf"/>
</dbReference>
<dbReference type="GO" id="GO:0033897">
    <property type="term" value="F:ribonuclease T2 activity"/>
    <property type="evidence" value="ECO:0007669"/>
    <property type="project" value="InterPro"/>
</dbReference>
<dbReference type="PROSITE" id="PS00531">
    <property type="entry name" value="RNASE_T2_2"/>
    <property type="match status" value="1"/>
</dbReference>
<dbReference type="Proteomes" id="UP000462621">
    <property type="component" value="Unassembled WGS sequence"/>
</dbReference>
<dbReference type="Gene3D" id="3.90.730.10">
    <property type="entry name" value="Ribonuclease T2-like"/>
    <property type="match status" value="1"/>
</dbReference>
<evidence type="ECO:0000256" key="1">
    <source>
        <dbReference type="ARBA" id="ARBA00007469"/>
    </source>
</evidence>
<gene>
    <name evidence="4" type="ORF">F9817_08865</name>
</gene>
<dbReference type="RefSeq" id="WP_161154610.1">
    <property type="nucleotide sequence ID" value="NZ_WEKT01000012.1"/>
</dbReference>
<dbReference type="InterPro" id="IPR001568">
    <property type="entry name" value="RNase_T2-like"/>
</dbReference>
<name>A0A7X4RTX7_9VIBR</name>
<dbReference type="GO" id="GO:0003723">
    <property type="term" value="F:RNA binding"/>
    <property type="evidence" value="ECO:0007669"/>
    <property type="project" value="InterPro"/>
</dbReference>
<dbReference type="Pfam" id="PF00445">
    <property type="entry name" value="Ribonuclease_T2"/>
    <property type="match status" value="1"/>
</dbReference>
<dbReference type="PANTHER" id="PTHR11240:SF22">
    <property type="entry name" value="RIBONUCLEASE T2"/>
    <property type="match status" value="1"/>
</dbReference>
<evidence type="ECO:0000256" key="2">
    <source>
        <dbReference type="RuleBase" id="RU004328"/>
    </source>
</evidence>
<keyword evidence="5" id="KW-1185">Reference proteome</keyword>
<feature type="chain" id="PRO_5031123075" evidence="3">
    <location>
        <begin position="28"/>
        <end position="250"/>
    </location>
</feature>
<dbReference type="InterPro" id="IPR033130">
    <property type="entry name" value="RNase_T2_His_AS_2"/>
</dbReference>
<dbReference type="SUPFAM" id="SSF55895">
    <property type="entry name" value="Ribonuclease Rh-like"/>
    <property type="match status" value="1"/>
</dbReference>
<organism evidence="4 5">
    <name type="scientific">Vibrio eleionomae</name>
    <dbReference type="NCBI Taxonomy" id="2653505"/>
    <lineage>
        <taxon>Bacteria</taxon>
        <taxon>Pseudomonadati</taxon>
        <taxon>Pseudomonadota</taxon>
        <taxon>Gammaproteobacteria</taxon>
        <taxon>Vibrionales</taxon>
        <taxon>Vibrionaceae</taxon>
        <taxon>Vibrio</taxon>
    </lineage>
</organism>
<protein>
    <submittedName>
        <fullName evidence="4">Uncharacterized protein</fullName>
    </submittedName>
</protein>
<dbReference type="PROSITE" id="PS00530">
    <property type="entry name" value="RNASE_T2_1"/>
    <property type="match status" value="1"/>
</dbReference>
<comment type="caution">
    <text evidence="4">The sequence shown here is derived from an EMBL/GenBank/DDBJ whole genome shotgun (WGS) entry which is preliminary data.</text>
</comment>
<keyword evidence="3" id="KW-0732">Signal</keyword>